<dbReference type="InterPro" id="IPR012964">
    <property type="entry name" value="DUF1702"/>
</dbReference>
<organism evidence="1 2">
    <name type="scientific">Naumannella cuiyingiana</name>
    <dbReference type="NCBI Taxonomy" id="1347891"/>
    <lineage>
        <taxon>Bacteria</taxon>
        <taxon>Bacillati</taxon>
        <taxon>Actinomycetota</taxon>
        <taxon>Actinomycetes</taxon>
        <taxon>Propionibacteriales</taxon>
        <taxon>Propionibacteriaceae</taxon>
        <taxon>Naumannella</taxon>
    </lineage>
</organism>
<gene>
    <name evidence="1" type="ORF">GGQ54_001065</name>
</gene>
<evidence type="ECO:0000313" key="2">
    <source>
        <dbReference type="Proteomes" id="UP000527616"/>
    </source>
</evidence>
<sequence length="320" mass="35109">MRSIVRKLKRRMIGVSDVEATGFSRGNGAKWQHLKRAVRTAVAGYHLVLDDSRPATLVARLDEVDLAWRGYAYEGAAMGLTGLDCFVPTRDRFGEYVEGPARQHAYMAHIGAGEALARLRRRPEPFLNRLSHPVLRWLVMDGYGFHEGFFRPDRHIIAQQVPGHLSPNARRIFDQGIGRSVWFIAGADVDDISSILRVFPAHRRADLWLGVGVGCGYVGGISADEVRRLQRHSGEHCRQLAVGAAFVAKGRIQAGNLTPDTAMSAEILCRRSAHDAAVLVDDGFAAVEGARSTFAYGELQQTLAGWILPDTVGANGEHHG</sequence>
<dbReference type="AlphaFoldDB" id="A0A7Z0IKE6"/>
<comment type="caution">
    <text evidence="1">The sequence shown here is derived from an EMBL/GenBank/DDBJ whole genome shotgun (WGS) entry which is preliminary data.</text>
</comment>
<reference evidence="1 2" key="1">
    <citation type="submission" date="2020-07" db="EMBL/GenBank/DDBJ databases">
        <title>Sequencing the genomes of 1000 actinobacteria strains.</title>
        <authorList>
            <person name="Klenk H.-P."/>
        </authorList>
    </citation>
    <scope>NUCLEOTIDE SEQUENCE [LARGE SCALE GENOMIC DNA]</scope>
    <source>
        <strain evidence="1 2">DSM 103164</strain>
    </source>
</reference>
<evidence type="ECO:0000313" key="1">
    <source>
        <dbReference type="EMBL" id="NYI70505.1"/>
    </source>
</evidence>
<dbReference type="RefSeq" id="WP_179444455.1">
    <property type="nucleotide sequence ID" value="NZ_JACBZS010000001.1"/>
</dbReference>
<evidence type="ECO:0008006" key="3">
    <source>
        <dbReference type="Google" id="ProtNLM"/>
    </source>
</evidence>
<accession>A0A7Z0IKE6</accession>
<name>A0A7Z0IKE6_9ACTN</name>
<keyword evidence="2" id="KW-1185">Reference proteome</keyword>
<protein>
    <recommendedName>
        <fullName evidence="3">DUF1702 family protein</fullName>
    </recommendedName>
</protein>
<dbReference type="Pfam" id="PF08012">
    <property type="entry name" value="DUF1702"/>
    <property type="match status" value="1"/>
</dbReference>
<dbReference type="EMBL" id="JACBZS010000001">
    <property type="protein sequence ID" value="NYI70505.1"/>
    <property type="molecule type" value="Genomic_DNA"/>
</dbReference>
<dbReference type="Proteomes" id="UP000527616">
    <property type="component" value="Unassembled WGS sequence"/>
</dbReference>
<proteinExistence type="predicted"/>